<keyword evidence="5" id="KW-0482">Metalloprotease</keyword>
<dbReference type="OrthoDB" id="9804482at2"/>
<reference evidence="7 8" key="1">
    <citation type="submission" date="2016-10" db="EMBL/GenBank/DDBJ databases">
        <authorList>
            <person name="de Groot N.N."/>
        </authorList>
    </citation>
    <scope>NUCLEOTIDE SEQUENCE [LARGE SCALE GENOMIC DNA]</scope>
    <source>
        <strain evidence="7 8">CGMCC 1.6114</strain>
    </source>
</reference>
<sequence>MKTKQLATQLLSCAEIELHYKRPLFDSMVSITKPEDAVKTLRQFINPNTLDLKEVFWLLTLTNSNRLIGVSEITTGTTKGVQISPKLIFQIALKTNAVAIIVAHNHPSGKLKISESDKKETQKLKLLADKMEITLLDHLIITSESFLSFAYEREL</sequence>
<dbReference type="PANTHER" id="PTHR30471:SF3">
    <property type="entry name" value="UPF0758 PROTEIN YEES-RELATED"/>
    <property type="match status" value="1"/>
</dbReference>
<dbReference type="AlphaFoldDB" id="A0A1I6T5M8"/>
<evidence type="ECO:0000256" key="1">
    <source>
        <dbReference type="ARBA" id="ARBA00022670"/>
    </source>
</evidence>
<evidence type="ECO:0000313" key="7">
    <source>
        <dbReference type="EMBL" id="SFS84420.1"/>
    </source>
</evidence>
<evidence type="ECO:0000256" key="3">
    <source>
        <dbReference type="ARBA" id="ARBA00022801"/>
    </source>
</evidence>
<feature type="domain" description="MPN" evidence="6">
    <location>
        <begin position="30"/>
        <end position="155"/>
    </location>
</feature>
<dbReference type="EMBL" id="FPAG01000005">
    <property type="protein sequence ID" value="SFS84420.1"/>
    <property type="molecule type" value="Genomic_DNA"/>
</dbReference>
<dbReference type="Pfam" id="PF04002">
    <property type="entry name" value="RadC"/>
    <property type="match status" value="1"/>
</dbReference>
<dbReference type="RefSeq" id="WP_074978408.1">
    <property type="nucleotide sequence ID" value="NZ_FPAG01000005.1"/>
</dbReference>
<evidence type="ECO:0000259" key="6">
    <source>
        <dbReference type="PROSITE" id="PS50249"/>
    </source>
</evidence>
<organism evidence="7 8">
    <name type="scientific">Zhouia amylolytica</name>
    <dbReference type="NCBI Taxonomy" id="376730"/>
    <lineage>
        <taxon>Bacteria</taxon>
        <taxon>Pseudomonadati</taxon>
        <taxon>Bacteroidota</taxon>
        <taxon>Flavobacteriia</taxon>
        <taxon>Flavobacteriales</taxon>
        <taxon>Flavobacteriaceae</taxon>
        <taxon>Zhouia</taxon>
    </lineage>
</organism>
<dbReference type="GO" id="GO:0008237">
    <property type="term" value="F:metallopeptidase activity"/>
    <property type="evidence" value="ECO:0007669"/>
    <property type="project" value="UniProtKB-KW"/>
</dbReference>
<dbReference type="GO" id="GO:0006508">
    <property type="term" value="P:proteolysis"/>
    <property type="evidence" value="ECO:0007669"/>
    <property type="project" value="UniProtKB-KW"/>
</dbReference>
<keyword evidence="3" id="KW-0378">Hydrolase</keyword>
<name>A0A1I6T5M8_9FLAO</name>
<gene>
    <name evidence="7" type="ORF">SAMN04487906_1867</name>
</gene>
<evidence type="ECO:0000313" key="8">
    <source>
        <dbReference type="Proteomes" id="UP000183209"/>
    </source>
</evidence>
<dbReference type="InterPro" id="IPR001405">
    <property type="entry name" value="UPF0758"/>
</dbReference>
<keyword evidence="4" id="KW-0862">Zinc</keyword>
<dbReference type="PROSITE" id="PS50249">
    <property type="entry name" value="MPN"/>
    <property type="match status" value="1"/>
</dbReference>
<dbReference type="CDD" id="cd08071">
    <property type="entry name" value="MPN_DUF2466"/>
    <property type="match status" value="1"/>
</dbReference>
<dbReference type="Proteomes" id="UP000183209">
    <property type="component" value="Unassembled WGS sequence"/>
</dbReference>
<dbReference type="InterPro" id="IPR037518">
    <property type="entry name" value="MPN"/>
</dbReference>
<dbReference type="InterPro" id="IPR025657">
    <property type="entry name" value="RadC_JAB"/>
</dbReference>
<evidence type="ECO:0000256" key="2">
    <source>
        <dbReference type="ARBA" id="ARBA00022723"/>
    </source>
</evidence>
<keyword evidence="1" id="KW-0645">Protease</keyword>
<keyword evidence="2" id="KW-0479">Metal-binding</keyword>
<dbReference type="PANTHER" id="PTHR30471">
    <property type="entry name" value="DNA REPAIR PROTEIN RADC"/>
    <property type="match status" value="1"/>
</dbReference>
<dbReference type="GO" id="GO:0046872">
    <property type="term" value="F:metal ion binding"/>
    <property type="evidence" value="ECO:0007669"/>
    <property type="project" value="UniProtKB-KW"/>
</dbReference>
<dbReference type="PROSITE" id="PS01302">
    <property type="entry name" value="UPF0758"/>
    <property type="match status" value="1"/>
</dbReference>
<protein>
    <submittedName>
        <fullName evidence="7">RadC-like JAB domain-containing protein</fullName>
    </submittedName>
</protein>
<evidence type="ECO:0000256" key="5">
    <source>
        <dbReference type="ARBA" id="ARBA00023049"/>
    </source>
</evidence>
<evidence type="ECO:0000256" key="4">
    <source>
        <dbReference type="ARBA" id="ARBA00022833"/>
    </source>
</evidence>
<dbReference type="Gene3D" id="3.40.140.10">
    <property type="entry name" value="Cytidine Deaminase, domain 2"/>
    <property type="match status" value="1"/>
</dbReference>
<dbReference type="InterPro" id="IPR020891">
    <property type="entry name" value="UPF0758_CS"/>
</dbReference>
<proteinExistence type="predicted"/>
<accession>A0A1I6T5M8</accession>